<dbReference type="EMBL" id="JQ336988">
    <property type="protein sequence ID" value="AFH77945.1"/>
    <property type="molecule type" value="mRNA"/>
</dbReference>
<sequence>HEGSDVYPCKIEEDVFYKMKFRSVNESQKDDFDIGANPSAEEAAEETTANEVTGLDAVLTHSLQTTPMDTTKIFKAYIKQYGAALKPVMAKKYSEEEAKERLGKLTKVFTFLIKNFDNLEFYTGKNYNSDGTLVIIFWDGTTPYGYIPIDGVSEEKM</sequence>
<dbReference type="InterPro" id="IPR011057">
    <property type="entry name" value="Mss4-like_sf"/>
</dbReference>
<dbReference type="AlphaFoldDB" id="I0CL45"/>
<feature type="domain" description="TCTP" evidence="2">
    <location>
        <begin position="1"/>
        <end position="157"/>
    </location>
</feature>
<accession>I0CL45</accession>
<dbReference type="InterPro" id="IPR018105">
    <property type="entry name" value="Translational_control_tumour_p"/>
</dbReference>
<evidence type="ECO:0000313" key="3">
    <source>
        <dbReference type="EMBL" id="AFH77945.1"/>
    </source>
</evidence>
<feature type="non-terminal residue" evidence="3">
    <location>
        <position position="1"/>
    </location>
</feature>
<dbReference type="Pfam" id="PF00838">
    <property type="entry name" value="TCTP"/>
    <property type="match status" value="1"/>
</dbReference>
<proteinExistence type="evidence at transcript level"/>
<dbReference type="GO" id="GO:0005737">
    <property type="term" value="C:cytoplasm"/>
    <property type="evidence" value="ECO:0007669"/>
    <property type="project" value="TreeGrafter"/>
</dbReference>
<evidence type="ECO:0000256" key="1">
    <source>
        <dbReference type="PROSITE-ProRule" id="PRU01133"/>
    </source>
</evidence>
<dbReference type="PANTHER" id="PTHR11991:SF0">
    <property type="entry name" value="TRANSLATIONALLY-CONTROLLED TUMOR PROTEIN"/>
    <property type="match status" value="1"/>
</dbReference>
<dbReference type="InterPro" id="IPR018103">
    <property type="entry name" value="Translation_control_tumour_CS"/>
</dbReference>
<dbReference type="InterPro" id="IPR034737">
    <property type="entry name" value="TCTP"/>
</dbReference>
<dbReference type="SUPFAM" id="SSF51316">
    <property type="entry name" value="Mss4-like"/>
    <property type="match status" value="1"/>
</dbReference>
<dbReference type="Gene3D" id="2.170.150.10">
    <property type="entry name" value="Metal Binding Protein, Guanine Nucleotide Exchange Factor, Chain A"/>
    <property type="match status" value="1"/>
</dbReference>
<dbReference type="GO" id="GO:0005509">
    <property type="term" value="F:calcium ion binding"/>
    <property type="evidence" value="ECO:0007669"/>
    <property type="project" value="TreeGrafter"/>
</dbReference>
<organism evidence="3">
    <name type="scientific">Cerebratulus lacteus</name>
    <name type="common">Milky ribbon worm</name>
    <name type="synonym">Micrura lactea</name>
    <dbReference type="NCBI Taxonomy" id="6221"/>
    <lineage>
        <taxon>Eukaryota</taxon>
        <taxon>Metazoa</taxon>
        <taxon>Spiralia</taxon>
        <taxon>Lophotrochozoa</taxon>
        <taxon>Nemertea</taxon>
        <taxon>Pilidiophora</taxon>
        <taxon>Heteronemertea</taxon>
        <taxon>Lineidae</taxon>
        <taxon>Cerebratulus</taxon>
    </lineage>
</organism>
<evidence type="ECO:0000259" key="2">
    <source>
        <dbReference type="PROSITE" id="PS51797"/>
    </source>
</evidence>
<comment type="similarity">
    <text evidence="1">Belongs to the TCTP family.</text>
</comment>
<dbReference type="PROSITE" id="PS51797">
    <property type="entry name" value="TCTP_3"/>
    <property type="match status" value="1"/>
</dbReference>
<dbReference type="PROSITE" id="PS01002">
    <property type="entry name" value="TCTP_1"/>
    <property type="match status" value="1"/>
</dbReference>
<name>I0CL45_CERLA</name>
<reference evidence="3" key="1">
    <citation type="submission" date="2011-12" db="EMBL/GenBank/DDBJ databases">
        <authorList>
            <person name="Youngblom J.J."/>
            <person name="Campbell E.A.IV."/>
            <person name="Filkins C.C."/>
            <person name="Gevergizian A."/>
            <person name="Yang M."/>
        </authorList>
    </citation>
    <scope>NUCLEOTIDE SEQUENCE</scope>
</reference>
<dbReference type="InterPro" id="IPR011323">
    <property type="entry name" value="Mss4/transl-control_tumour"/>
</dbReference>
<dbReference type="PANTHER" id="PTHR11991">
    <property type="entry name" value="TRANSLATIONALLY CONTROLLED TUMOR PROTEIN-RELATED"/>
    <property type="match status" value="1"/>
</dbReference>
<protein>
    <submittedName>
        <fullName evidence="3">Translationally-controlled tumor protein</fullName>
    </submittedName>
</protein>